<dbReference type="InterPro" id="IPR002884">
    <property type="entry name" value="P_dom"/>
</dbReference>
<evidence type="ECO:0000313" key="13">
    <source>
        <dbReference type="EMBL" id="EFH11360.1"/>
    </source>
</evidence>
<dbReference type="PROSITE" id="PS00330">
    <property type="entry name" value="HEMOLYSIN_CALCIUM"/>
    <property type="match status" value="12"/>
</dbReference>
<comment type="subcellular location">
    <subcellularLocation>
        <location evidence="1">Membrane</location>
    </subcellularLocation>
    <subcellularLocation>
        <location evidence="2">Secreted</location>
    </subcellularLocation>
</comment>
<keyword evidence="8" id="KW-0843">Virulence</keyword>
<feature type="active site" description="Charge relay system" evidence="10">
    <location>
        <position position="41"/>
    </location>
</feature>
<dbReference type="InterPro" id="IPR003995">
    <property type="entry name" value="RTX_toxin_determinant-A"/>
</dbReference>
<keyword evidence="5 10" id="KW-0645">Protease</keyword>
<dbReference type="GO" id="GO:0005576">
    <property type="term" value="C:extracellular region"/>
    <property type="evidence" value="ECO:0007669"/>
    <property type="project" value="UniProtKB-SubCell"/>
</dbReference>
<dbReference type="Gene3D" id="3.40.50.200">
    <property type="entry name" value="Peptidase S8/S53 domain"/>
    <property type="match status" value="1"/>
</dbReference>
<evidence type="ECO:0000256" key="6">
    <source>
        <dbReference type="ARBA" id="ARBA00022737"/>
    </source>
</evidence>
<comment type="caution">
    <text evidence="13">The sequence shown here is derived from an EMBL/GenBank/DDBJ whole genome shotgun (WGS) entry which is preliminary data.</text>
</comment>
<name>D5RMV9_9PROT</name>
<dbReference type="InterPro" id="IPR000209">
    <property type="entry name" value="Peptidase_S8/S53_dom"/>
</dbReference>
<evidence type="ECO:0000256" key="4">
    <source>
        <dbReference type="ARBA" id="ARBA00022656"/>
    </source>
</evidence>
<dbReference type="RefSeq" id="WP_007005350.1">
    <property type="nucleotide sequence ID" value="NZ_GG770782.1"/>
</dbReference>
<evidence type="ECO:0000313" key="14">
    <source>
        <dbReference type="Proteomes" id="UP000005324"/>
    </source>
</evidence>
<reference evidence="13 14" key="1">
    <citation type="submission" date="2010-04" db="EMBL/GenBank/DDBJ databases">
        <authorList>
            <person name="Qin X."/>
            <person name="Bachman B."/>
            <person name="Battles P."/>
            <person name="Bell A."/>
            <person name="Bess C."/>
            <person name="Bickham C."/>
            <person name="Chaboub L."/>
            <person name="Chen D."/>
            <person name="Coyle M."/>
            <person name="Deiros D.R."/>
            <person name="Dinh H."/>
            <person name="Forbes L."/>
            <person name="Fowler G."/>
            <person name="Francisco L."/>
            <person name="Fu Q."/>
            <person name="Gubbala S."/>
            <person name="Hale W."/>
            <person name="Han Y."/>
            <person name="Hemphill L."/>
            <person name="Highlander S.K."/>
            <person name="Hirani K."/>
            <person name="Hogues M."/>
            <person name="Jackson L."/>
            <person name="Jakkamsetti A."/>
            <person name="Javaid M."/>
            <person name="Jiang H."/>
            <person name="Korchina V."/>
            <person name="Kovar C."/>
            <person name="Lara F."/>
            <person name="Lee S."/>
            <person name="Mata R."/>
            <person name="Mathew T."/>
            <person name="Moen C."/>
            <person name="Morales K."/>
            <person name="Munidasa M."/>
            <person name="Nazareth L."/>
            <person name="Ngo R."/>
            <person name="Nguyen L."/>
            <person name="Okwuonu G."/>
            <person name="Ongeri F."/>
            <person name="Patil S."/>
            <person name="Petrosino J."/>
            <person name="Pham C."/>
            <person name="Pham P."/>
            <person name="Pu L.-L."/>
            <person name="Puazo M."/>
            <person name="Raj R."/>
            <person name="Reid J."/>
            <person name="Rouhana J."/>
            <person name="Saada N."/>
            <person name="Shang Y."/>
            <person name="Simmons D."/>
            <person name="Thornton R."/>
            <person name="Warren J."/>
            <person name="Weissenberger G."/>
            <person name="Zhang J."/>
            <person name="Zhang L."/>
            <person name="Zhou C."/>
            <person name="Zhu D."/>
            <person name="Muzny D."/>
            <person name="Worley K."/>
            <person name="Gibbs R."/>
        </authorList>
    </citation>
    <scope>NUCLEOTIDE SEQUENCE [LARGE SCALE GENOMIC DNA]</scope>
    <source>
        <strain evidence="13 14">ATCC 49957</strain>
    </source>
</reference>
<dbReference type="PRINTS" id="PR01488">
    <property type="entry name" value="RTXTOXINA"/>
</dbReference>
<gene>
    <name evidence="13" type="ORF">HMPREF0731_2420</name>
</gene>
<dbReference type="PANTHER" id="PTHR38340:SF1">
    <property type="entry name" value="S-LAYER PROTEIN"/>
    <property type="match status" value="1"/>
</dbReference>
<dbReference type="PRINTS" id="PR00313">
    <property type="entry name" value="CABNDNGRPT"/>
</dbReference>
<dbReference type="AlphaFoldDB" id="D5RMV9"/>
<dbReference type="InterPro" id="IPR050557">
    <property type="entry name" value="RTX_toxin/Mannuronan_C5-epim"/>
</dbReference>
<evidence type="ECO:0000256" key="2">
    <source>
        <dbReference type="ARBA" id="ARBA00004613"/>
    </source>
</evidence>
<keyword evidence="6" id="KW-0677">Repeat</keyword>
<evidence type="ECO:0000256" key="10">
    <source>
        <dbReference type="PROSITE-ProRule" id="PRU01240"/>
    </source>
</evidence>
<evidence type="ECO:0000259" key="12">
    <source>
        <dbReference type="PROSITE" id="PS51829"/>
    </source>
</evidence>
<dbReference type="SUPFAM" id="SSF51120">
    <property type="entry name" value="beta-Roll"/>
    <property type="match status" value="5"/>
</dbReference>
<dbReference type="GO" id="GO:0005509">
    <property type="term" value="F:calcium ion binding"/>
    <property type="evidence" value="ECO:0007669"/>
    <property type="project" value="InterPro"/>
</dbReference>
<evidence type="ECO:0000256" key="8">
    <source>
        <dbReference type="ARBA" id="ARBA00023026"/>
    </source>
</evidence>
<dbReference type="PROSITE" id="PS51892">
    <property type="entry name" value="SUBTILASE"/>
    <property type="match status" value="1"/>
</dbReference>
<feature type="active site" description="Charge relay system" evidence="10">
    <location>
        <position position="76"/>
    </location>
</feature>
<dbReference type="InterPro" id="IPR011049">
    <property type="entry name" value="Serralysin-like_metalloprot_C"/>
</dbReference>
<evidence type="ECO:0000256" key="11">
    <source>
        <dbReference type="SAM" id="MobiDB-lite"/>
    </source>
</evidence>
<dbReference type="GO" id="GO:0090729">
    <property type="term" value="F:toxin activity"/>
    <property type="evidence" value="ECO:0007669"/>
    <property type="project" value="UniProtKB-KW"/>
</dbReference>
<dbReference type="Gene3D" id="2.60.120.260">
    <property type="entry name" value="Galactose-binding domain-like"/>
    <property type="match status" value="1"/>
</dbReference>
<dbReference type="GO" id="GO:0006508">
    <property type="term" value="P:proteolysis"/>
    <property type="evidence" value="ECO:0007669"/>
    <property type="project" value="UniProtKB-KW"/>
</dbReference>
<evidence type="ECO:0000256" key="5">
    <source>
        <dbReference type="ARBA" id="ARBA00022670"/>
    </source>
</evidence>
<keyword evidence="10" id="KW-0720">Serine protease</keyword>
<dbReference type="Gene3D" id="2.150.10.10">
    <property type="entry name" value="Serralysin-like metalloprotease, C-terminal"/>
    <property type="match status" value="6"/>
</dbReference>
<dbReference type="Pfam" id="PF01483">
    <property type="entry name" value="P_proprotein"/>
    <property type="match status" value="1"/>
</dbReference>
<dbReference type="Pfam" id="PF00353">
    <property type="entry name" value="HemolysinCabind"/>
    <property type="match status" value="9"/>
</dbReference>
<evidence type="ECO:0000256" key="9">
    <source>
        <dbReference type="ARBA" id="ARBA00023136"/>
    </source>
</evidence>
<evidence type="ECO:0000256" key="3">
    <source>
        <dbReference type="ARBA" id="ARBA00022525"/>
    </source>
</evidence>
<proteinExistence type="inferred from homology"/>
<feature type="compositionally biased region" description="Basic and acidic residues" evidence="11">
    <location>
        <begin position="667"/>
        <end position="679"/>
    </location>
</feature>
<comment type="similarity">
    <text evidence="10">Belongs to the peptidase S8 family.</text>
</comment>
<dbReference type="InterPro" id="IPR036852">
    <property type="entry name" value="Peptidase_S8/S53_dom_sf"/>
</dbReference>
<dbReference type="InterPro" id="IPR008979">
    <property type="entry name" value="Galactose-bd-like_sf"/>
</dbReference>
<feature type="active site" description="Charge relay system" evidence="10">
    <location>
        <position position="229"/>
    </location>
</feature>
<dbReference type="InterPro" id="IPR001343">
    <property type="entry name" value="Hemolysn_Ca-bd"/>
</dbReference>
<evidence type="ECO:0000256" key="1">
    <source>
        <dbReference type="ARBA" id="ARBA00004370"/>
    </source>
</evidence>
<dbReference type="EMBL" id="ADVL01000418">
    <property type="protein sequence ID" value="EFH11360.1"/>
    <property type="molecule type" value="Genomic_DNA"/>
</dbReference>
<dbReference type="GO" id="GO:0004252">
    <property type="term" value="F:serine-type endopeptidase activity"/>
    <property type="evidence" value="ECO:0007669"/>
    <property type="project" value="UniProtKB-UniRule"/>
</dbReference>
<organism evidence="13 14">
    <name type="scientific">Pseudoroseomonas cervicalis ATCC 49957</name>
    <dbReference type="NCBI Taxonomy" id="525371"/>
    <lineage>
        <taxon>Bacteria</taxon>
        <taxon>Pseudomonadati</taxon>
        <taxon>Pseudomonadota</taxon>
        <taxon>Alphaproteobacteria</taxon>
        <taxon>Acetobacterales</taxon>
        <taxon>Roseomonadaceae</taxon>
        <taxon>Roseomonas</taxon>
    </lineage>
</organism>
<keyword evidence="4" id="KW-0800">Toxin</keyword>
<keyword evidence="14" id="KW-1185">Reference proteome</keyword>
<dbReference type="PROSITE" id="PS51829">
    <property type="entry name" value="P_HOMO_B"/>
    <property type="match status" value="1"/>
</dbReference>
<protein>
    <submittedName>
        <fullName evidence="13">Type I secretion target GGXGXDXXX repeat (2 copies)</fullName>
    </submittedName>
</protein>
<accession>D5RMV9</accession>
<dbReference type="PANTHER" id="PTHR38340">
    <property type="entry name" value="S-LAYER PROTEIN"/>
    <property type="match status" value="1"/>
</dbReference>
<keyword evidence="9" id="KW-0472">Membrane</keyword>
<dbReference type="OrthoDB" id="9816306at2"/>
<dbReference type="SUPFAM" id="SSF49785">
    <property type="entry name" value="Galactose-binding domain-like"/>
    <property type="match status" value="1"/>
</dbReference>
<evidence type="ECO:0000256" key="7">
    <source>
        <dbReference type="ARBA" id="ARBA00022801"/>
    </source>
</evidence>
<keyword evidence="7 10" id="KW-0378">Hydrolase</keyword>
<sequence>MASFNDPLFPGQWQLRPGTGINATPLYDEYSGRGVRIGLVDTPPPNPGLAELQGQIDWAASRVATGHNPADDGDLHGQSVALVLAARAGNGTGGIGAAFGATLVSYGFDSRAHRTVAQEAEMLAFQKEVDISQNSWSRSGESFRDDFSRDEYAAAAMAEAAAVGRGGLGTIFVRSAGNNGGTGDDVNTHSYSNNRWTVLVGATDAQGKVQGFSNPGAALLVVAPATATSYAAPLASATIALMLEANPALGYRDVQSILALSARMTDDGAGWAYNGAAGWNGGGLHVSRRAGFGLIDAQAAVRLAESWRAQSTVANLLSAEAAGEGGLDLPEQGRASQSARIDAALLVERAELTLALEHARLGDLRITLVSPSGTASVLLQRLGLGAYTLADGTLRFTLSSTHFLGEAAAGEWRLVIEDAAPGNGGRLLGWSLQLFGAAPGQDSEHIFTNEYAALAAAMPERQVLRDEAGEDRINAAAVSGPVRIDLSGATESRIAGQRLVIAEGTVIEHALGGDGDDWLGGNAADNHLIGNRGSDTLRGLEGNDILEGGAGDDLLIGDAGDDVLEGGPGADRMLGGAGDDLYRVDDPRDAVIEQEGEGYDTVRASIDYALPAHVERLELLPGARIGAGNALGNVIIGHDGGVRLLGLAGDDVLRGGAGDDVLEGGEGQDRLEGGAGDDRLLGGAGNDLLLGGEGRDWLEGGGGGDRLEGGAGDDHLFGQEGDDILLGGGGRDRLNGGGGADWMEGGAGDDVYWVDHPGDRVVERAGEGHDRVVASIDYTLPEHVEELLLEGLARRGTGNALGNLIDGNALDNWLQGGAGDDWLEGGGGDDRLEGGHGNDFLKGGSGADVMLGGFGNDTYSVNDPRDIVVEHIHQGFDTVRSWIEDYALPDWVEVLELWGHVARNGTGNASHNRITGNALDNRLAGGAGNDMLYGMAGDDWLEGGEGDDWLIGGSGHDVLDGGAGFDRMHGGPGNDIYWLRDPRDRILEFEGNGYDTVFAFVDTQLPAHVEALVLLGEAPLKGTGNRLDNRIIGHDAGSRLWGMGGDDVLIGGAGQDQLRGGEGDDWLEGGAGDDELAGGAGADRFVFGRHFGQDRLLDFNPEEGDRLLLQGWSQAEWAAALAGAQGQGGGLLLDLGEGTLWLRGFEAAWLGRDLALFG</sequence>
<dbReference type="SUPFAM" id="SSF52743">
    <property type="entry name" value="Subtilisin-like"/>
    <property type="match status" value="1"/>
</dbReference>
<keyword evidence="3" id="KW-0964">Secreted</keyword>
<dbReference type="InterPro" id="IPR018511">
    <property type="entry name" value="Hemolysin-typ_Ca-bd_CS"/>
</dbReference>
<feature type="domain" description="P/Homo B" evidence="12">
    <location>
        <begin position="302"/>
        <end position="440"/>
    </location>
</feature>
<dbReference type="Proteomes" id="UP000005324">
    <property type="component" value="Unassembled WGS sequence"/>
</dbReference>
<feature type="region of interest" description="Disordered" evidence="11">
    <location>
        <begin position="658"/>
        <end position="679"/>
    </location>
</feature>
<dbReference type="Pfam" id="PF00082">
    <property type="entry name" value="Peptidase_S8"/>
    <property type="match status" value="1"/>
</dbReference>
<dbReference type="GO" id="GO:0016020">
    <property type="term" value="C:membrane"/>
    <property type="evidence" value="ECO:0007669"/>
    <property type="project" value="UniProtKB-SubCell"/>
</dbReference>
<dbReference type="HOGENOM" id="CLU_255094_0_0_5"/>